<feature type="repeat" description="PPR" evidence="2">
    <location>
        <begin position="984"/>
        <end position="1018"/>
    </location>
</feature>
<dbReference type="SUPFAM" id="SSF81901">
    <property type="entry name" value="HCP-like"/>
    <property type="match status" value="2"/>
</dbReference>
<feature type="repeat" description="PPR" evidence="2">
    <location>
        <begin position="494"/>
        <end position="528"/>
    </location>
</feature>
<dbReference type="InterPro" id="IPR038071">
    <property type="entry name" value="UROD/MetE-like_sf"/>
</dbReference>
<dbReference type="PANTHER" id="PTHR46862">
    <property type="entry name" value="OS07G0661900 PROTEIN"/>
    <property type="match status" value="1"/>
</dbReference>
<dbReference type="PROSITE" id="PS00906">
    <property type="entry name" value="UROD_1"/>
    <property type="match status" value="1"/>
</dbReference>
<feature type="repeat" description="PPR" evidence="2">
    <location>
        <begin position="914"/>
        <end position="948"/>
    </location>
</feature>
<evidence type="ECO:0000256" key="1">
    <source>
        <dbReference type="ARBA" id="ARBA00022737"/>
    </source>
</evidence>
<dbReference type="PANTHER" id="PTHR46862:SF5">
    <property type="entry name" value="OS02G0170000 PROTEIN"/>
    <property type="match status" value="1"/>
</dbReference>
<feature type="repeat" description="PPR" evidence="2">
    <location>
        <begin position="669"/>
        <end position="703"/>
    </location>
</feature>
<keyword evidence="1" id="KW-0677">Repeat</keyword>
<organism evidence="4 5">
    <name type="scientific">Sphagnum jensenii</name>
    <dbReference type="NCBI Taxonomy" id="128206"/>
    <lineage>
        <taxon>Eukaryota</taxon>
        <taxon>Viridiplantae</taxon>
        <taxon>Streptophyta</taxon>
        <taxon>Embryophyta</taxon>
        <taxon>Bryophyta</taxon>
        <taxon>Sphagnophytina</taxon>
        <taxon>Sphagnopsida</taxon>
        <taxon>Sphagnales</taxon>
        <taxon>Sphagnaceae</taxon>
        <taxon>Sphagnum</taxon>
    </lineage>
</organism>
<gene>
    <name evidence="4" type="ORF">CSSPJE1EN1_LOCUS8990</name>
</gene>
<feature type="repeat" description="PPR" evidence="2">
    <location>
        <begin position="845"/>
        <end position="879"/>
    </location>
</feature>
<dbReference type="Pfam" id="PF01535">
    <property type="entry name" value="PPR"/>
    <property type="match status" value="6"/>
</dbReference>
<feature type="repeat" description="PPR" evidence="2">
    <location>
        <begin position="810"/>
        <end position="844"/>
    </location>
</feature>
<proteinExistence type="predicted"/>
<dbReference type="Pfam" id="PF13812">
    <property type="entry name" value="PPR_3"/>
    <property type="match status" value="2"/>
</dbReference>
<reference evidence="4" key="1">
    <citation type="submission" date="2024-02" db="EMBL/GenBank/DDBJ databases">
        <authorList>
            <consortium name="ELIXIR-Norway"/>
            <consortium name="Elixir Norway"/>
        </authorList>
    </citation>
    <scope>NUCLEOTIDE SEQUENCE</scope>
</reference>
<evidence type="ECO:0000313" key="5">
    <source>
        <dbReference type="Proteomes" id="UP001497444"/>
    </source>
</evidence>
<evidence type="ECO:0000259" key="3">
    <source>
        <dbReference type="PROSITE" id="PS00906"/>
    </source>
</evidence>
<dbReference type="Gene3D" id="1.25.40.10">
    <property type="entry name" value="Tetratricopeptide repeat domain"/>
    <property type="match status" value="6"/>
</dbReference>
<feature type="repeat" description="PPR" evidence="2">
    <location>
        <begin position="739"/>
        <end position="769"/>
    </location>
</feature>
<feature type="repeat" description="PPR" evidence="2">
    <location>
        <begin position="529"/>
        <end position="563"/>
    </location>
</feature>
<dbReference type="PROSITE" id="PS51375">
    <property type="entry name" value="PPR"/>
    <property type="match status" value="13"/>
</dbReference>
<evidence type="ECO:0000256" key="2">
    <source>
        <dbReference type="PROSITE-ProRule" id="PRU00708"/>
    </source>
</evidence>
<dbReference type="InterPro" id="IPR011990">
    <property type="entry name" value="TPR-like_helical_dom_sf"/>
</dbReference>
<dbReference type="NCBIfam" id="TIGR00756">
    <property type="entry name" value="PPR"/>
    <property type="match status" value="12"/>
</dbReference>
<feature type="repeat" description="PPR" evidence="2">
    <location>
        <begin position="775"/>
        <end position="809"/>
    </location>
</feature>
<feature type="repeat" description="PPR" evidence="2">
    <location>
        <begin position="355"/>
        <end position="389"/>
    </location>
</feature>
<dbReference type="EMBL" id="OZ020110">
    <property type="protein sequence ID" value="CAK9263512.1"/>
    <property type="molecule type" value="Genomic_DNA"/>
</dbReference>
<dbReference type="Pfam" id="PF13041">
    <property type="entry name" value="PPR_2"/>
    <property type="match status" value="4"/>
</dbReference>
<feature type="repeat" description="PPR" evidence="2">
    <location>
        <begin position="424"/>
        <end position="458"/>
    </location>
</feature>
<sequence>MQVMKLDMVMVAMAAPPLSTSGGFVSVASTSSSSSSGSPLPRAQKCLLRAEKTTRSAAKFCRGGTWRSGRASPRRASCTAQILAAEPREAAAEVDATTEPLLLRASRGEEVERPPVWMMRQAGRHMKRRSTRGGGASRCSLAEQKTVVSIEWRDIDNVSESFLDGISSEIYSNNNNASSLTAATAATAAAAAVDADKIVGEADDSKFLSSMTQMDLKESMKGQQLQLLSSSLHHKRRLWQAKRDRFGLLDPLRNPQRTITKLTLAVETAPSGNAIEEIMMKSGLKCSPRELNTILSALKDTERSVEFFEWMRSSGKTKANTHAYNFMCKILVQRQAWSRIDLLLKEMVEDDCKPDDFTYNTLIQFVGKARYPQHATKYFHEMLHMGVTPNRQTYSMIMMLYQKFGKLVEAEFVYQHMMQSGFISCTACSAMLTLYTRGGLYEKAEQVIQDMQVKGVAPDRDNWLKQLNAYGQQGKVKQAELVMSAMQEAGMTLGIVGYNSMITAYGKANRYESAVVLFDKLKEAGLQPDEVTYSCMIGACGREGKLKDALTFLEGMKARGICPSLSNFNTLINLHGKSRNVVGVVRVLSDMKKLGCRPDSHTLDAAVKAFERAGKSKKVMQVLTLLRDAGWFPSIACYGTLLHIYLKCSMQQEALQTFYALRKVEVAPKEYMCRSLICLCKESGMYDEAVKVFTEMQAAGVMPSMESSCTMMNVYSLMGEVAEAEALFNNLRQSRQKLDKIAYNVMINVYMRAGMNEEATSLFNTMEEQDDLVPDSYTFHSMLRLYQKCNMPLEAEKVYWRMVNAGIELDEVMCNCVINCCGRALPLEETSRIFQNMIGMGFCANNITFNVMIDLYGKAGMLDRARNALKLAQSQGAADKISFSTLINAYGKRHDFPKMEATLWEMQNAGVGGSLEAFNSMLDSYGKAGLLDKLEDVLERMKKAGCCQDLSTYNILINIYGRNNQLGKMADIFQEMQDEGLQPDRWTYNTIIRTYGCADLPDQAVKTFKEMQDADIMPDRVTYINLIGAFEKTGNLLEAARWSLWMTQAGYSK</sequence>
<keyword evidence="5" id="KW-1185">Reference proteome</keyword>
<feature type="domain" description="Uroporphyrinogen decarboxylase (URO-D)" evidence="3">
    <location>
        <begin position="115"/>
        <end position="124"/>
    </location>
</feature>
<evidence type="ECO:0000313" key="4">
    <source>
        <dbReference type="EMBL" id="CAK9263512.1"/>
    </source>
</evidence>
<dbReference type="Pfam" id="PF01208">
    <property type="entry name" value="URO-D"/>
    <property type="match status" value="1"/>
</dbReference>
<feature type="repeat" description="PPR" evidence="2">
    <location>
        <begin position="949"/>
        <end position="983"/>
    </location>
</feature>
<protein>
    <recommendedName>
        <fullName evidence="3">Uroporphyrinogen decarboxylase (URO-D) domain-containing protein</fullName>
    </recommendedName>
</protein>
<dbReference type="InterPro" id="IPR000257">
    <property type="entry name" value="Uroporphyrinogen_deCOase"/>
</dbReference>
<dbReference type="Proteomes" id="UP001497444">
    <property type="component" value="Chromosome 15"/>
</dbReference>
<feature type="repeat" description="PPR" evidence="2">
    <location>
        <begin position="564"/>
        <end position="598"/>
    </location>
</feature>
<dbReference type="Gene3D" id="3.20.20.210">
    <property type="match status" value="1"/>
</dbReference>
<accession>A0ABP0W9L7</accession>
<dbReference type="InterPro" id="IPR002885">
    <property type="entry name" value="PPR_rpt"/>
</dbReference>
<name>A0ABP0W9L7_9BRYO</name>
<dbReference type="SUPFAM" id="SSF51726">
    <property type="entry name" value="UROD/MetE-like"/>
    <property type="match status" value="1"/>
</dbReference>